<evidence type="ECO:0000313" key="3">
    <source>
        <dbReference type="EMBL" id="ABF45799.1"/>
    </source>
</evidence>
<dbReference type="GO" id="GO:0016887">
    <property type="term" value="F:ATP hydrolysis activity"/>
    <property type="evidence" value="ECO:0007669"/>
    <property type="project" value="InterPro"/>
</dbReference>
<dbReference type="eggNOG" id="COG1401">
    <property type="taxonomic scope" value="Bacteria"/>
</dbReference>
<dbReference type="HOGENOM" id="CLU_385761_0_0_0"/>
<evidence type="ECO:0000259" key="2">
    <source>
        <dbReference type="SMART" id="SM00382"/>
    </source>
</evidence>
<proteinExistence type="predicted"/>
<organism evidence="3 4">
    <name type="scientific">Deinococcus geothermalis (strain DSM 11300 / CIP 105573 / AG-3a)</name>
    <dbReference type="NCBI Taxonomy" id="319795"/>
    <lineage>
        <taxon>Bacteria</taxon>
        <taxon>Thermotogati</taxon>
        <taxon>Deinococcota</taxon>
        <taxon>Deinococci</taxon>
        <taxon>Deinococcales</taxon>
        <taxon>Deinococcaceae</taxon>
        <taxon>Deinococcus</taxon>
    </lineage>
</organism>
<protein>
    <submittedName>
        <fullName evidence="3">GTPase subunit of restriction endonuclease</fullName>
    </submittedName>
</protein>
<dbReference type="Gene3D" id="3.40.50.300">
    <property type="entry name" value="P-loop containing nucleotide triphosphate hydrolases"/>
    <property type="match status" value="1"/>
</dbReference>
<feature type="domain" description="AAA+ ATPase" evidence="2">
    <location>
        <begin position="401"/>
        <end position="545"/>
    </location>
</feature>
<feature type="coiled-coil region" evidence="1">
    <location>
        <begin position="260"/>
        <end position="354"/>
    </location>
</feature>
<dbReference type="EMBL" id="CP000359">
    <property type="protein sequence ID" value="ABF45799.1"/>
    <property type="molecule type" value="Genomic_DNA"/>
</dbReference>
<keyword evidence="3" id="KW-0378">Hydrolase</keyword>
<name>Q1IY85_DEIGD</name>
<dbReference type="Proteomes" id="UP000002431">
    <property type="component" value="Chromosome"/>
</dbReference>
<dbReference type="Pfam" id="PF07728">
    <property type="entry name" value="AAA_5"/>
    <property type="match status" value="1"/>
</dbReference>
<reference evidence="3" key="1">
    <citation type="submission" date="2006-04" db="EMBL/GenBank/DDBJ databases">
        <title>Complete sequence of chromosome of Deinococcus geothermalis DSM 11300.</title>
        <authorList>
            <consortium name="US DOE Joint Genome Institute"/>
            <person name="Copeland A."/>
            <person name="Lucas S."/>
            <person name="Lapidus A."/>
            <person name="Barry K."/>
            <person name="Detter J.C."/>
            <person name="Glavina del Rio T."/>
            <person name="Hammon N."/>
            <person name="Israni S."/>
            <person name="Dalin E."/>
            <person name="Tice H."/>
            <person name="Pitluck S."/>
            <person name="Brettin T."/>
            <person name="Bruce D."/>
            <person name="Han C."/>
            <person name="Tapia R."/>
            <person name="Saunders E."/>
            <person name="Gilna P."/>
            <person name="Schmutz J."/>
            <person name="Larimer F."/>
            <person name="Land M."/>
            <person name="Hauser L."/>
            <person name="Kyrpides N."/>
            <person name="Kim E."/>
            <person name="Daly M.J."/>
            <person name="Fredrickson J.K."/>
            <person name="Makarova K.S."/>
            <person name="Gaidamakova E.K."/>
            <person name="Zhai M."/>
            <person name="Richardson P."/>
        </authorList>
    </citation>
    <scope>NUCLEOTIDE SEQUENCE</scope>
    <source>
        <strain evidence="3">DSM 11300</strain>
    </source>
</reference>
<keyword evidence="4" id="KW-1185">Reference proteome</keyword>
<accession>Q1IY85</accession>
<keyword evidence="1" id="KW-0175">Coiled coil</keyword>
<keyword evidence="3" id="KW-0255">Endonuclease</keyword>
<keyword evidence="3" id="KW-0540">Nuclease</keyword>
<dbReference type="SUPFAM" id="SSF52540">
    <property type="entry name" value="P-loop containing nucleoside triphosphate hydrolases"/>
    <property type="match status" value="1"/>
</dbReference>
<dbReference type="SMART" id="SM00382">
    <property type="entry name" value="AAA"/>
    <property type="match status" value="1"/>
</dbReference>
<gene>
    <name evidence="3" type="ordered locus">Dgeo_1504</name>
</gene>
<evidence type="ECO:0000256" key="1">
    <source>
        <dbReference type="SAM" id="Coils"/>
    </source>
</evidence>
<dbReference type="REBASE" id="16266">
    <property type="entry name" value="DgeDMcrBP"/>
</dbReference>
<dbReference type="KEGG" id="dge:Dgeo_1504"/>
<dbReference type="AlphaFoldDB" id="Q1IY85"/>
<dbReference type="GO" id="GO:0005524">
    <property type="term" value="F:ATP binding"/>
    <property type="evidence" value="ECO:0007669"/>
    <property type="project" value="InterPro"/>
</dbReference>
<dbReference type="InterPro" id="IPR011704">
    <property type="entry name" value="ATPase_dyneun-rel_AAA"/>
</dbReference>
<dbReference type="STRING" id="319795.Dgeo_1504"/>
<sequence>MPSLPRTTSRNTSKAWTSRAQICWTQPETSAQATAEVKAQRLSLDSYGLYFSRLCVFESCRSQPQRNSIVARDVLRTPLTTTRPARVEEKTQGKRTSSRGHSTLVVTRVPIGKTTWAVEANDHVVTNVQIGVFTPQPGEVYEAVPIGRGRVWRLSQRKAVQLLPDKLIHPKYPALFALARDLPAPEVLRIGESLAVVEETDPVSLVTLWHLVPEAEAAYVAGVLSGQDPYPDVNIRLSAVASQRLRPLSNRASEMLISAAQQYEAARQNWSEAVHEAQEQWRQLIDEATAELRLAEEHKEEVAAEVLRLQQAFEELTGEIREARQCKSELEDKLASLEEQLRSARERIQALEVTQQNPRAALRQRQRVLDEVEVLKYAWQQLASRLPDPIPLVQLHVALKHAPFTVLAGPSGAGKTSLVHQYAQALGICVTTVAVQPNWTSVQDLHGYVDPLGGERYRGTPFSAALQAQVDYAATDDLDAPLDLVLLDEINLAHVEYFLSDYLSAFETAGREVQLATRAEVEGLPDEACAWLKRGKGQVQVPRSFLIAGTANEDHTTRAFSDKFRDRSAFLHLPPPDIAKALAAPESNLESEVYVSRAAWESWQRGWQPSDAQRARVRALAERVAQIELPFSVRVFRRALWQYADVQRLLGAFGVSNAGAQAFDLAVSLSVVPKYAPFLLGRDQEAQRQALRKVLSAETGRLTQQVLEGIWSTTRA</sequence>
<dbReference type="GO" id="GO:0004519">
    <property type="term" value="F:endonuclease activity"/>
    <property type="evidence" value="ECO:0007669"/>
    <property type="project" value="UniProtKB-KW"/>
</dbReference>
<dbReference type="InterPro" id="IPR003593">
    <property type="entry name" value="AAA+_ATPase"/>
</dbReference>
<dbReference type="InterPro" id="IPR027417">
    <property type="entry name" value="P-loop_NTPase"/>
</dbReference>
<evidence type="ECO:0000313" key="4">
    <source>
        <dbReference type="Proteomes" id="UP000002431"/>
    </source>
</evidence>